<dbReference type="FunFam" id="1.10.10.10:FF:000135">
    <property type="entry name" value="forkhead box protein G1"/>
    <property type="match status" value="1"/>
</dbReference>
<protein>
    <recommendedName>
        <fullName evidence="7">Fork-head domain-containing protein</fullName>
    </recommendedName>
</protein>
<feature type="region of interest" description="Disordered" evidence="6">
    <location>
        <begin position="1"/>
        <end position="27"/>
    </location>
</feature>
<dbReference type="InterPro" id="IPR045912">
    <property type="entry name" value="FOXJ2/3-like"/>
</dbReference>
<dbReference type="InterPro" id="IPR036388">
    <property type="entry name" value="WH-like_DNA-bd_sf"/>
</dbReference>
<sequence>MDDNNNNIFDALESPSSSTNSVSDLQMKSSTSIYSLRRSHLPLMNAGSGMYSTSPSPPEPSSPGEIQRKKRRDRALHDLGFANPGPKNLVNVANVPPRRLKTRQTSTQDKPCASKPLYDKSGLLASDQTDRCDCNRFKCPGCFVPCANCQSAKCGLECHELMLVRKSQGKKKSSTGIPPVIPLDSSLTSIEWLPNMQIGEGSPATSMTTTPSTSTATTLPTTPIKQSLPVTNNYQQKLEAVDVEIPTTTVHDNAHVKPPYSYVTLIRQAILSTRMQRMTLNEIYQWIVDSYPYFRTAPPKWKNSIRHNLSLNKCFKRLQRSTNDPGKGSYWAVDESSDSSNQINSRKRKLEEIQPSTQIFPLSPAGLIQQPHGFYTNNNPMVCGDICSVGGQSSSTDESDSTTSLANNHTLIPWDDLNVDLTASFRRFREQVLDAPNSLSTTNPDLSAANPNTTTNWSHDLFPNGETNSFFESIKLASSGEINWHEIDVKPYCEFLDGFRTNPAFQQDRDKLINLASSLSSFFDYTGITNLAQSRIATDSFSGNRLPMTSHNLTSEPTNNPISLPVVMEEEPAFDWDSIT</sequence>
<gene>
    <name evidence="8" type="ORF">EDS130_LOCUS6508</name>
</gene>
<keyword evidence="4 5" id="KW-0539">Nucleus</keyword>
<evidence type="ECO:0000256" key="5">
    <source>
        <dbReference type="PROSITE-ProRule" id="PRU00089"/>
    </source>
</evidence>
<dbReference type="Proteomes" id="UP000663852">
    <property type="component" value="Unassembled WGS sequence"/>
</dbReference>
<evidence type="ECO:0000313" key="9">
    <source>
        <dbReference type="Proteomes" id="UP000663852"/>
    </source>
</evidence>
<dbReference type="GO" id="GO:0000981">
    <property type="term" value="F:DNA-binding transcription factor activity, RNA polymerase II-specific"/>
    <property type="evidence" value="ECO:0007669"/>
    <property type="project" value="TreeGrafter"/>
</dbReference>
<dbReference type="EMBL" id="CAJNOJ010000019">
    <property type="protein sequence ID" value="CAF0834458.1"/>
    <property type="molecule type" value="Genomic_DNA"/>
</dbReference>
<name>A0A813UZ95_ADIRI</name>
<comment type="caution">
    <text evidence="8">The sequence shown here is derived from an EMBL/GenBank/DDBJ whole genome shotgun (WGS) entry which is preliminary data.</text>
</comment>
<dbReference type="Pfam" id="PF14949">
    <property type="entry name" value="ARF7EP_C"/>
    <property type="match status" value="1"/>
</dbReference>
<dbReference type="PROSITE" id="PS50039">
    <property type="entry name" value="FORK_HEAD_3"/>
    <property type="match status" value="1"/>
</dbReference>
<dbReference type="SUPFAM" id="SSF46785">
    <property type="entry name" value="Winged helix' DNA-binding domain"/>
    <property type="match status" value="1"/>
</dbReference>
<dbReference type="AlphaFoldDB" id="A0A813UZ95"/>
<dbReference type="PRINTS" id="PR00053">
    <property type="entry name" value="FORKHEAD"/>
</dbReference>
<dbReference type="Pfam" id="PF00250">
    <property type="entry name" value="Forkhead"/>
    <property type="match status" value="1"/>
</dbReference>
<keyword evidence="2 5" id="KW-0238">DNA-binding</keyword>
<dbReference type="InterPro" id="IPR001766">
    <property type="entry name" value="Fork_head_dom"/>
</dbReference>
<evidence type="ECO:0000259" key="7">
    <source>
        <dbReference type="PROSITE" id="PS50039"/>
    </source>
</evidence>
<feature type="DNA-binding region" description="Fork-head" evidence="5">
    <location>
        <begin position="257"/>
        <end position="352"/>
    </location>
</feature>
<feature type="region of interest" description="Disordered" evidence="6">
    <location>
        <begin position="44"/>
        <end position="71"/>
    </location>
</feature>
<evidence type="ECO:0000256" key="1">
    <source>
        <dbReference type="ARBA" id="ARBA00023015"/>
    </source>
</evidence>
<evidence type="ECO:0000256" key="4">
    <source>
        <dbReference type="ARBA" id="ARBA00023242"/>
    </source>
</evidence>
<comment type="subcellular location">
    <subcellularLocation>
        <location evidence="5">Nucleus</location>
    </subcellularLocation>
</comment>
<dbReference type="Gene3D" id="1.10.10.10">
    <property type="entry name" value="Winged helix-like DNA-binding domain superfamily/Winged helix DNA-binding domain"/>
    <property type="match status" value="1"/>
</dbReference>
<keyword evidence="3" id="KW-0804">Transcription</keyword>
<evidence type="ECO:0000256" key="6">
    <source>
        <dbReference type="SAM" id="MobiDB-lite"/>
    </source>
</evidence>
<dbReference type="InterPro" id="IPR030456">
    <property type="entry name" value="TF_fork_head_CS_2"/>
</dbReference>
<organism evidence="8 9">
    <name type="scientific">Adineta ricciae</name>
    <name type="common">Rotifer</name>
    <dbReference type="NCBI Taxonomy" id="249248"/>
    <lineage>
        <taxon>Eukaryota</taxon>
        <taxon>Metazoa</taxon>
        <taxon>Spiralia</taxon>
        <taxon>Gnathifera</taxon>
        <taxon>Rotifera</taxon>
        <taxon>Eurotatoria</taxon>
        <taxon>Bdelloidea</taxon>
        <taxon>Adinetida</taxon>
        <taxon>Adinetidae</taxon>
        <taxon>Adineta</taxon>
    </lineage>
</organism>
<dbReference type="GO" id="GO:0000978">
    <property type="term" value="F:RNA polymerase II cis-regulatory region sequence-specific DNA binding"/>
    <property type="evidence" value="ECO:0007669"/>
    <property type="project" value="TreeGrafter"/>
</dbReference>
<dbReference type="SMART" id="SM00339">
    <property type="entry name" value="FH"/>
    <property type="match status" value="1"/>
</dbReference>
<dbReference type="PROSITE" id="PS00657">
    <property type="entry name" value="FORK_HEAD_1"/>
    <property type="match status" value="1"/>
</dbReference>
<dbReference type="InterPro" id="IPR018122">
    <property type="entry name" value="TF_fork_head_CS_1"/>
</dbReference>
<dbReference type="OrthoDB" id="10029558at2759"/>
<reference evidence="8" key="1">
    <citation type="submission" date="2021-02" db="EMBL/GenBank/DDBJ databases">
        <authorList>
            <person name="Nowell W R."/>
        </authorList>
    </citation>
    <scope>NUCLEOTIDE SEQUENCE</scope>
</reference>
<feature type="region of interest" description="Disordered" evidence="6">
    <location>
        <begin position="322"/>
        <end position="344"/>
    </location>
</feature>
<dbReference type="PANTHER" id="PTHR46078">
    <property type="entry name" value="FORKHEAD BOX PROTEIN J2 FAMILY MEMBER"/>
    <property type="match status" value="1"/>
</dbReference>
<evidence type="ECO:0000256" key="3">
    <source>
        <dbReference type="ARBA" id="ARBA00023163"/>
    </source>
</evidence>
<feature type="domain" description="Fork-head" evidence="7">
    <location>
        <begin position="257"/>
        <end position="352"/>
    </location>
</feature>
<dbReference type="PANTHER" id="PTHR46078:SF2">
    <property type="entry name" value="FORK-HEAD DOMAIN-CONTAINING PROTEIN"/>
    <property type="match status" value="1"/>
</dbReference>
<dbReference type="CDD" id="cd00059">
    <property type="entry name" value="FH_FOX"/>
    <property type="match status" value="1"/>
</dbReference>
<accession>A0A813UZ95</accession>
<dbReference type="PROSITE" id="PS00658">
    <property type="entry name" value="FORK_HEAD_2"/>
    <property type="match status" value="1"/>
</dbReference>
<feature type="region of interest" description="Disordered" evidence="6">
    <location>
        <begin position="200"/>
        <end position="226"/>
    </location>
</feature>
<feature type="compositionally biased region" description="Low complexity" evidence="6">
    <location>
        <begin position="202"/>
        <end position="223"/>
    </location>
</feature>
<evidence type="ECO:0000313" key="8">
    <source>
        <dbReference type="EMBL" id="CAF0834458.1"/>
    </source>
</evidence>
<dbReference type="GO" id="GO:0005634">
    <property type="term" value="C:nucleus"/>
    <property type="evidence" value="ECO:0007669"/>
    <property type="project" value="UniProtKB-SubCell"/>
</dbReference>
<dbReference type="InterPro" id="IPR036390">
    <property type="entry name" value="WH_DNA-bd_sf"/>
</dbReference>
<evidence type="ECO:0000256" key="2">
    <source>
        <dbReference type="ARBA" id="ARBA00023125"/>
    </source>
</evidence>
<proteinExistence type="predicted"/>
<keyword evidence="1" id="KW-0805">Transcription regulation</keyword>
<dbReference type="InterPro" id="IPR029264">
    <property type="entry name" value="ARF7EP_C"/>
</dbReference>